<protein>
    <submittedName>
        <fullName evidence="1">Uncharacterized protein</fullName>
    </submittedName>
</protein>
<name>A0AAV6TJH7_9ARAC</name>
<gene>
    <name evidence="1" type="ORF">JTE90_005446</name>
</gene>
<comment type="caution">
    <text evidence="1">The sequence shown here is derived from an EMBL/GenBank/DDBJ whole genome shotgun (WGS) entry which is preliminary data.</text>
</comment>
<reference evidence="1 2" key="1">
    <citation type="journal article" date="2022" name="Nat. Ecol. Evol.">
        <title>A masculinizing supergene underlies an exaggerated male reproductive morph in a spider.</title>
        <authorList>
            <person name="Hendrickx F."/>
            <person name="De Corte Z."/>
            <person name="Sonet G."/>
            <person name="Van Belleghem S.M."/>
            <person name="Kostlbacher S."/>
            <person name="Vangestel C."/>
        </authorList>
    </citation>
    <scope>NUCLEOTIDE SEQUENCE [LARGE SCALE GENOMIC DNA]</scope>
    <source>
        <strain evidence="1">W744_W776</strain>
    </source>
</reference>
<evidence type="ECO:0000313" key="1">
    <source>
        <dbReference type="EMBL" id="KAG8171605.1"/>
    </source>
</evidence>
<dbReference type="AlphaFoldDB" id="A0AAV6TJH7"/>
<evidence type="ECO:0000313" key="2">
    <source>
        <dbReference type="Proteomes" id="UP000827092"/>
    </source>
</evidence>
<proteinExistence type="predicted"/>
<dbReference type="EMBL" id="JAFNEN010003774">
    <property type="protein sequence ID" value="KAG8171605.1"/>
    <property type="molecule type" value="Genomic_DNA"/>
</dbReference>
<organism evidence="1 2">
    <name type="scientific">Oedothorax gibbosus</name>
    <dbReference type="NCBI Taxonomy" id="931172"/>
    <lineage>
        <taxon>Eukaryota</taxon>
        <taxon>Metazoa</taxon>
        <taxon>Ecdysozoa</taxon>
        <taxon>Arthropoda</taxon>
        <taxon>Chelicerata</taxon>
        <taxon>Arachnida</taxon>
        <taxon>Araneae</taxon>
        <taxon>Araneomorphae</taxon>
        <taxon>Entelegynae</taxon>
        <taxon>Araneoidea</taxon>
        <taxon>Linyphiidae</taxon>
        <taxon>Erigoninae</taxon>
        <taxon>Oedothorax</taxon>
    </lineage>
</organism>
<accession>A0AAV6TJH7</accession>
<keyword evidence="2" id="KW-1185">Reference proteome</keyword>
<dbReference type="Proteomes" id="UP000827092">
    <property type="component" value="Unassembled WGS sequence"/>
</dbReference>
<sequence length="163" mass="18607">MALHDILLEALNSSRSTIVVGNVGRYPELLEHALHTYWIPRGDPDDSPLAWFQYDGRDVYLLVEPDFGHVVDANLFQIILTSHMDLEFDTKSTRVVHLNVPTAQTRDPTTGIVYRVTSNDPREAYLELFFGVDISCRNICTRSKPFLKCVEMQCINYITNTAM</sequence>